<keyword evidence="4" id="KW-0418">Kinase</keyword>
<dbReference type="GO" id="GO:0008270">
    <property type="term" value="F:zinc ion binding"/>
    <property type="evidence" value="ECO:0007669"/>
    <property type="project" value="UniProtKB-KW"/>
</dbReference>
<feature type="signal peptide" evidence="3">
    <location>
        <begin position="1"/>
        <end position="26"/>
    </location>
</feature>
<dbReference type="PANTHER" id="PTHR24104:SF25">
    <property type="entry name" value="PROTEIN LIN-41"/>
    <property type="match status" value="1"/>
</dbReference>
<keyword evidence="5" id="KW-1185">Reference proteome</keyword>
<protein>
    <submittedName>
        <fullName evidence="4">Serine/threonine-protein kinase PknD</fullName>
        <ecNumber evidence="4">2.7.11.1</ecNumber>
    </submittedName>
</protein>
<keyword evidence="4" id="KW-0808">Transferase</keyword>
<dbReference type="KEGG" id="uli:ETAA1_48650"/>
<dbReference type="Pfam" id="PF01436">
    <property type="entry name" value="NHL"/>
    <property type="match status" value="3"/>
</dbReference>
<dbReference type="AlphaFoldDB" id="A0A517XZE2"/>
<dbReference type="EC" id="2.7.11.1" evidence="4"/>
<dbReference type="PANTHER" id="PTHR24104">
    <property type="entry name" value="E3 UBIQUITIN-PROTEIN LIGASE NHLRC1-RELATED"/>
    <property type="match status" value="1"/>
</dbReference>
<dbReference type="OrthoDB" id="9799230at2"/>
<dbReference type="GO" id="GO:0004674">
    <property type="term" value="F:protein serine/threonine kinase activity"/>
    <property type="evidence" value="ECO:0007669"/>
    <property type="project" value="UniProtKB-EC"/>
</dbReference>
<proteinExistence type="predicted"/>
<dbReference type="PROSITE" id="PS51125">
    <property type="entry name" value="NHL"/>
    <property type="match status" value="3"/>
</dbReference>
<accession>A0A517XZE2</accession>
<evidence type="ECO:0000313" key="5">
    <source>
        <dbReference type="Proteomes" id="UP000319576"/>
    </source>
</evidence>
<dbReference type="Gene3D" id="2.120.10.30">
    <property type="entry name" value="TolB, C-terminal domain"/>
    <property type="match status" value="3"/>
</dbReference>
<keyword evidence="3" id="KW-0732">Signal</keyword>
<evidence type="ECO:0000313" key="4">
    <source>
        <dbReference type="EMBL" id="QDU22876.1"/>
    </source>
</evidence>
<dbReference type="EMBL" id="CP036273">
    <property type="protein sequence ID" value="QDU22876.1"/>
    <property type="molecule type" value="Genomic_DNA"/>
</dbReference>
<keyword evidence="1" id="KW-0677">Repeat</keyword>
<dbReference type="InterPro" id="IPR050952">
    <property type="entry name" value="TRIM-NHL_E3_ligases"/>
</dbReference>
<feature type="repeat" description="NHL" evidence="2">
    <location>
        <begin position="39"/>
        <end position="78"/>
    </location>
</feature>
<gene>
    <name evidence="4" type="primary">pknD_6</name>
    <name evidence="4" type="ORF">ETAA1_48650</name>
</gene>
<feature type="chain" id="PRO_5021840618" evidence="3">
    <location>
        <begin position="27"/>
        <end position="336"/>
    </location>
</feature>
<dbReference type="CDD" id="cd05819">
    <property type="entry name" value="NHL"/>
    <property type="match status" value="1"/>
</dbReference>
<sequence length="336" mass="34957" precursor="true">MANPFRVVAVGLAAALAVPLGGALPAAEPRGPTFVLAWGKKGAGPGEFYSPIGIAVTPADEVVVTDLNNARVQRFTTAGKLLGGFDLPWDDPKRKSTQAGGVAVAADGTIYLSFMQQHKVAAYTPDGKLLRSFGTKGTGDGELRQPGGLVLLADGTVYVADQGNHRVQWFTAAGKYLGQWGGHGTEPGKFGGKESAGSRFGGPHFLARDSAGRFYATEGAPGRVQQLTADGKPLAAWADTSDGPGGFGAHEFGSGKNAFGPVAVAVDKHDRVWVSSLNDRVQAFTAGGKYLFGITESGKKPGELARPHGMAFDRSGFLYVADAGNQRVQKFAVPAQ</sequence>
<dbReference type="RefSeq" id="WP_145242978.1">
    <property type="nucleotide sequence ID" value="NZ_CP036273.1"/>
</dbReference>
<evidence type="ECO:0000256" key="1">
    <source>
        <dbReference type="ARBA" id="ARBA00022737"/>
    </source>
</evidence>
<evidence type="ECO:0000256" key="3">
    <source>
        <dbReference type="SAM" id="SignalP"/>
    </source>
</evidence>
<dbReference type="InterPro" id="IPR011042">
    <property type="entry name" value="6-blade_b-propeller_TolB-like"/>
</dbReference>
<dbReference type="Proteomes" id="UP000319576">
    <property type="component" value="Chromosome"/>
</dbReference>
<dbReference type="InterPro" id="IPR001258">
    <property type="entry name" value="NHL_repeat"/>
</dbReference>
<organism evidence="4 5">
    <name type="scientific">Urbifossiella limnaea</name>
    <dbReference type="NCBI Taxonomy" id="2528023"/>
    <lineage>
        <taxon>Bacteria</taxon>
        <taxon>Pseudomonadati</taxon>
        <taxon>Planctomycetota</taxon>
        <taxon>Planctomycetia</taxon>
        <taxon>Gemmatales</taxon>
        <taxon>Gemmataceae</taxon>
        <taxon>Urbifossiella</taxon>
    </lineage>
</organism>
<feature type="repeat" description="NHL" evidence="2">
    <location>
        <begin position="130"/>
        <end position="173"/>
    </location>
</feature>
<name>A0A517XZE2_9BACT</name>
<reference evidence="4 5" key="1">
    <citation type="submission" date="2019-02" db="EMBL/GenBank/DDBJ databases">
        <title>Deep-cultivation of Planctomycetes and their phenomic and genomic characterization uncovers novel biology.</title>
        <authorList>
            <person name="Wiegand S."/>
            <person name="Jogler M."/>
            <person name="Boedeker C."/>
            <person name="Pinto D."/>
            <person name="Vollmers J."/>
            <person name="Rivas-Marin E."/>
            <person name="Kohn T."/>
            <person name="Peeters S.H."/>
            <person name="Heuer A."/>
            <person name="Rast P."/>
            <person name="Oberbeckmann S."/>
            <person name="Bunk B."/>
            <person name="Jeske O."/>
            <person name="Meyerdierks A."/>
            <person name="Storesund J.E."/>
            <person name="Kallscheuer N."/>
            <person name="Luecker S."/>
            <person name="Lage O.M."/>
            <person name="Pohl T."/>
            <person name="Merkel B.J."/>
            <person name="Hornburger P."/>
            <person name="Mueller R.-W."/>
            <person name="Bruemmer F."/>
            <person name="Labrenz M."/>
            <person name="Spormann A.M."/>
            <person name="Op den Camp H."/>
            <person name="Overmann J."/>
            <person name="Amann R."/>
            <person name="Jetten M.S.M."/>
            <person name="Mascher T."/>
            <person name="Medema M.H."/>
            <person name="Devos D.P."/>
            <person name="Kaster A.-K."/>
            <person name="Ovreas L."/>
            <person name="Rohde M."/>
            <person name="Galperin M.Y."/>
            <person name="Jogler C."/>
        </authorList>
    </citation>
    <scope>NUCLEOTIDE SEQUENCE [LARGE SCALE GENOMIC DNA]</scope>
    <source>
        <strain evidence="4 5">ETA_A1</strain>
    </source>
</reference>
<evidence type="ECO:0000256" key="2">
    <source>
        <dbReference type="PROSITE-ProRule" id="PRU00504"/>
    </source>
</evidence>
<dbReference type="SUPFAM" id="SSF63829">
    <property type="entry name" value="Calcium-dependent phosphotriesterase"/>
    <property type="match status" value="1"/>
</dbReference>
<feature type="repeat" description="NHL" evidence="2">
    <location>
        <begin position="291"/>
        <end position="334"/>
    </location>
</feature>